<keyword evidence="3 7" id="KW-0479">Metal-binding</keyword>
<keyword evidence="5" id="KW-0249">Electron transport</keyword>
<evidence type="ECO:0000256" key="5">
    <source>
        <dbReference type="ARBA" id="ARBA00022982"/>
    </source>
</evidence>
<evidence type="ECO:0000259" key="9">
    <source>
        <dbReference type="Pfam" id="PF00127"/>
    </source>
</evidence>
<keyword evidence="11" id="KW-1185">Reference proteome</keyword>
<evidence type="ECO:0000256" key="6">
    <source>
        <dbReference type="ARBA" id="ARBA00023008"/>
    </source>
</evidence>
<dbReference type="GO" id="GO:0009055">
    <property type="term" value="F:electron transfer activity"/>
    <property type="evidence" value="ECO:0007669"/>
    <property type="project" value="InterPro"/>
</dbReference>
<evidence type="ECO:0000256" key="3">
    <source>
        <dbReference type="ARBA" id="ARBA00022723"/>
    </source>
</evidence>
<dbReference type="InterPro" id="IPR008972">
    <property type="entry name" value="Cupredoxin"/>
</dbReference>
<dbReference type="PRINTS" id="PR00155">
    <property type="entry name" value="AMICYANIN"/>
</dbReference>
<dbReference type="RefSeq" id="WP_150413897.1">
    <property type="nucleotide sequence ID" value="NZ_VYQF01000001.1"/>
</dbReference>
<name>A0A5J5IP37_9BACT</name>
<comment type="subcellular location">
    <subcellularLocation>
        <location evidence="1">Periplasm</location>
    </subcellularLocation>
</comment>
<dbReference type="InterPro" id="IPR013783">
    <property type="entry name" value="Ig-like_fold"/>
</dbReference>
<sequence>MKKILLPLFSLLFFQSKATTWNVDVQNFQFSPATLNVAVGDVIHWVWVAGTHTTTSVTIPAGAATWDMPMDITHTTYDYTVTQPGVYSYQCNFHAFLGMTASFTASGALPIILSSFSITTKNNMPLLSWSTQTELNADYYSIRRSNDGKNFNEIGKVAAAGNSPVTNNYSFTDGNISAAFSFVYYALGIVDKDGKIELSPIKIYKNKTATPRLIVSLSPNPVSSMGHLMVQFNADRPGVMLARLMDVEGKLVLKSELSAVQGINNGHIHLGNVPAGIYTLYFKLDGINESYRIVKN</sequence>
<evidence type="ECO:0000313" key="10">
    <source>
        <dbReference type="EMBL" id="KAA9041777.1"/>
    </source>
</evidence>
<accession>A0A5J5IP37</accession>
<reference evidence="10 11" key="1">
    <citation type="submission" date="2019-09" db="EMBL/GenBank/DDBJ databases">
        <title>Draft genome sequence of Ginsengibacter sp. BR5-29.</title>
        <authorList>
            <person name="Im W.-T."/>
        </authorList>
    </citation>
    <scope>NUCLEOTIDE SEQUENCE [LARGE SCALE GENOMIC DNA]</scope>
    <source>
        <strain evidence="10 11">BR5-29</strain>
    </source>
</reference>
<dbReference type="AlphaFoldDB" id="A0A5J5IP37"/>
<keyword evidence="2" id="KW-0813">Transport</keyword>
<feature type="binding site" evidence="7">
    <location>
        <position position="94"/>
    </location>
    <ligand>
        <name>Cu cation</name>
        <dbReference type="ChEBI" id="CHEBI:23378"/>
    </ligand>
</feature>
<comment type="caution">
    <text evidence="10">The sequence shown here is derived from an EMBL/GenBank/DDBJ whole genome shotgun (WGS) entry which is preliminary data.</text>
</comment>
<protein>
    <submittedName>
        <fullName evidence="10">T9SS type A sorting domain-containing protein</fullName>
    </submittedName>
</protein>
<keyword evidence="6 7" id="KW-0186">Copper</keyword>
<dbReference type="GO" id="GO:0005507">
    <property type="term" value="F:copper ion binding"/>
    <property type="evidence" value="ECO:0007669"/>
    <property type="project" value="InterPro"/>
</dbReference>
<dbReference type="InterPro" id="IPR000923">
    <property type="entry name" value="BlueCu_1"/>
</dbReference>
<dbReference type="SUPFAM" id="SSF49503">
    <property type="entry name" value="Cupredoxins"/>
    <property type="match status" value="1"/>
</dbReference>
<keyword evidence="4" id="KW-0574">Periplasm</keyword>
<feature type="chain" id="PRO_5023821420" evidence="8">
    <location>
        <begin position="19"/>
        <end position="296"/>
    </location>
</feature>
<gene>
    <name evidence="10" type="ORF">FW778_07100</name>
</gene>
<proteinExistence type="predicted"/>
<dbReference type="InterPro" id="IPR026444">
    <property type="entry name" value="Secre_tail"/>
</dbReference>
<dbReference type="GO" id="GO:0042597">
    <property type="term" value="C:periplasmic space"/>
    <property type="evidence" value="ECO:0007669"/>
    <property type="project" value="UniProtKB-SubCell"/>
</dbReference>
<dbReference type="Gene3D" id="2.60.40.10">
    <property type="entry name" value="Immunoglobulins"/>
    <property type="match status" value="1"/>
</dbReference>
<dbReference type="EMBL" id="VYQF01000001">
    <property type="protein sequence ID" value="KAA9041777.1"/>
    <property type="molecule type" value="Genomic_DNA"/>
</dbReference>
<evidence type="ECO:0000256" key="8">
    <source>
        <dbReference type="SAM" id="SignalP"/>
    </source>
</evidence>
<dbReference type="Proteomes" id="UP000326903">
    <property type="component" value="Unassembled WGS sequence"/>
</dbReference>
<keyword evidence="8" id="KW-0732">Signal</keyword>
<evidence type="ECO:0000256" key="4">
    <source>
        <dbReference type="ARBA" id="ARBA00022764"/>
    </source>
</evidence>
<dbReference type="NCBIfam" id="TIGR04183">
    <property type="entry name" value="Por_Secre_tail"/>
    <property type="match status" value="1"/>
</dbReference>
<evidence type="ECO:0000256" key="7">
    <source>
        <dbReference type="PIRSR" id="PIRSR602386-1"/>
    </source>
</evidence>
<evidence type="ECO:0000256" key="2">
    <source>
        <dbReference type="ARBA" id="ARBA00022448"/>
    </source>
</evidence>
<feature type="binding site" evidence="7">
    <location>
        <position position="99"/>
    </location>
    <ligand>
        <name>Cu cation</name>
        <dbReference type="ChEBI" id="CHEBI:23378"/>
    </ligand>
</feature>
<feature type="binding site" evidence="7">
    <location>
        <position position="52"/>
    </location>
    <ligand>
        <name>Cu cation</name>
        <dbReference type="ChEBI" id="CHEBI:23378"/>
    </ligand>
</feature>
<dbReference type="Gene3D" id="2.60.40.420">
    <property type="entry name" value="Cupredoxins - blue copper proteins"/>
    <property type="match status" value="1"/>
</dbReference>
<evidence type="ECO:0000313" key="11">
    <source>
        <dbReference type="Proteomes" id="UP000326903"/>
    </source>
</evidence>
<feature type="domain" description="Blue (type 1) copper" evidence="9">
    <location>
        <begin position="22"/>
        <end position="102"/>
    </location>
</feature>
<organism evidence="10 11">
    <name type="scientific">Ginsengibacter hankyongi</name>
    <dbReference type="NCBI Taxonomy" id="2607284"/>
    <lineage>
        <taxon>Bacteria</taxon>
        <taxon>Pseudomonadati</taxon>
        <taxon>Bacteroidota</taxon>
        <taxon>Chitinophagia</taxon>
        <taxon>Chitinophagales</taxon>
        <taxon>Chitinophagaceae</taxon>
        <taxon>Ginsengibacter</taxon>
    </lineage>
</organism>
<dbReference type="InterPro" id="IPR002386">
    <property type="entry name" value="Amicyanin/Pseudoazurin"/>
</dbReference>
<dbReference type="Pfam" id="PF00127">
    <property type="entry name" value="Copper-bind"/>
    <property type="match status" value="1"/>
</dbReference>
<evidence type="ECO:0000256" key="1">
    <source>
        <dbReference type="ARBA" id="ARBA00004418"/>
    </source>
</evidence>
<feature type="binding site" evidence="7">
    <location>
        <position position="91"/>
    </location>
    <ligand>
        <name>Cu cation</name>
        <dbReference type="ChEBI" id="CHEBI:23378"/>
    </ligand>
</feature>
<feature type="signal peptide" evidence="8">
    <location>
        <begin position="1"/>
        <end position="18"/>
    </location>
</feature>
<comment type="cofactor">
    <cofactor evidence="7">
        <name>Cu cation</name>
        <dbReference type="ChEBI" id="CHEBI:23378"/>
    </cofactor>
    <text evidence="7">Binds 1 copper ion per subunit.</text>
</comment>